<keyword evidence="1" id="KW-0472">Membrane</keyword>
<dbReference type="InterPro" id="IPR025436">
    <property type="entry name" value="DUF4179"/>
</dbReference>
<dbReference type="Pfam" id="PF18705">
    <property type="entry name" value="DUF5643"/>
    <property type="match status" value="1"/>
</dbReference>
<accession>A0A3S1K635</accession>
<protein>
    <submittedName>
        <fullName evidence="4">DUF4179 domain-containing protein</fullName>
    </submittedName>
</protein>
<dbReference type="EMBL" id="RZNY01000014">
    <property type="protein sequence ID" value="RUT44658.1"/>
    <property type="molecule type" value="Genomic_DNA"/>
</dbReference>
<evidence type="ECO:0000256" key="1">
    <source>
        <dbReference type="SAM" id="Phobius"/>
    </source>
</evidence>
<keyword evidence="5" id="KW-1185">Reference proteome</keyword>
<keyword evidence="1" id="KW-0812">Transmembrane</keyword>
<dbReference type="Proteomes" id="UP000279446">
    <property type="component" value="Unassembled WGS sequence"/>
</dbReference>
<evidence type="ECO:0000259" key="3">
    <source>
        <dbReference type="Pfam" id="PF18705"/>
    </source>
</evidence>
<name>A0A3S1K635_9BACL</name>
<feature type="transmembrane region" description="Helical" evidence="1">
    <location>
        <begin position="65"/>
        <end position="85"/>
    </location>
</feature>
<feature type="domain" description="DUF4179" evidence="2">
    <location>
        <begin position="64"/>
        <end position="151"/>
    </location>
</feature>
<organism evidence="4 5">
    <name type="scientific">Paenibacillus anaericanus</name>
    <dbReference type="NCBI Taxonomy" id="170367"/>
    <lineage>
        <taxon>Bacteria</taxon>
        <taxon>Bacillati</taxon>
        <taxon>Bacillota</taxon>
        <taxon>Bacilli</taxon>
        <taxon>Bacillales</taxon>
        <taxon>Paenibacillaceae</taxon>
        <taxon>Paenibacillus</taxon>
    </lineage>
</organism>
<dbReference type="Gene3D" id="2.60.40.1630">
    <property type="entry name" value="bacillus anthracis domain"/>
    <property type="match status" value="1"/>
</dbReference>
<feature type="domain" description="DUF5643" evidence="3">
    <location>
        <begin position="254"/>
        <end position="379"/>
    </location>
</feature>
<evidence type="ECO:0000313" key="5">
    <source>
        <dbReference type="Proteomes" id="UP000279446"/>
    </source>
</evidence>
<evidence type="ECO:0000259" key="2">
    <source>
        <dbReference type="Pfam" id="PF13786"/>
    </source>
</evidence>
<dbReference type="OrthoDB" id="2639741at2"/>
<comment type="caution">
    <text evidence="4">The sequence shown here is derived from an EMBL/GenBank/DDBJ whole genome shotgun (WGS) entry which is preliminary data.</text>
</comment>
<proteinExistence type="predicted"/>
<gene>
    <name evidence="4" type="ORF">EJP82_16995</name>
</gene>
<evidence type="ECO:0000313" key="4">
    <source>
        <dbReference type="EMBL" id="RUT44658.1"/>
    </source>
</evidence>
<dbReference type="InterPro" id="IPR040680">
    <property type="entry name" value="DUF5643"/>
</dbReference>
<reference evidence="4 5" key="1">
    <citation type="submission" date="2018-12" db="EMBL/GenBank/DDBJ databases">
        <authorList>
            <person name="Sun L."/>
            <person name="Chen Z."/>
        </authorList>
    </citation>
    <scope>NUCLEOTIDE SEQUENCE [LARGE SCALE GENOMIC DNA]</scope>
    <source>
        <strain evidence="4 5">DSM 15890</strain>
    </source>
</reference>
<dbReference type="Pfam" id="PF13786">
    <property type="entry name" value="DUF4179"/>
    <property type="match status" value="1"/>
</dbReference>
<keyword evidence="1" id="KW-1133">Transmembrane helix</keyword>
<dbReference type="AlphaFoldDB" id="A0A3S1K635"/>
<sequence>MKWSCDMVNTKLEEQLKNCQSLLPDQLSDITRSKLNETYQIIRETDNSIPPIQRKTNVSRTFNKWWVSTAAAAFLGLTLIASGFVSPAMADALKQIPVLGQIYSLWGEKNLDPGLQQAEELITNVNQSVTHGNVTMNIPTLLFDGTRILMNITTPGNTLASEPNSPPSDANKGAVDKFEVLYKGQPLLWSYEHMDGEAASSIMVEVLSTYYEPRTTTQTVQFPDEFDLTVNVTLKGYDVLFQFVLPITKSTPVTVLTSEETKHHDNINLLNSKLEITPITTQLSVEYKTKPGQSIEEMLASIPSKYKKSNEHGSIIALQYDIVDEHGVQLKPIGDHPVSESYKIRFEPFKTLPSTVTIKPYLVVSEGQAPAGVKGLWEDKNMVKEYIPELETVFSVQ</sequence>